<name>A0A365QZ85_9BURK</name>
<keyword evidence="2" id="KW-1185">Reference proteome</keyword>
<protein>
    <recommendedName>
        <fullName evidence="3">Fis family transcriptional regulator</fullName>
    </recommendedName>
</protein>
<reference evidence="1 2" key="1">
    <citation type="submission" date="2018-06" db="EMBL/GenBank/DDBJ databases">
        <title>Draft genome sequence of Burkholderia reimsis strain BE51 isolated from a French agricultural soil.</title>
        <authorList>
            <person name="Esmaeel Q."/>
        </authorList>
    </citation>
    <scope>NUCLEOTIDE SEQUENCE [LARGE SCALE GENOMIC DNA]</scope>
    <source>
        <strain evidence="1 2">BE51</strain>
    </source>
</reference>
<evidence type="ECO:0008006" key="3">
    <source>
        <dbReference type="Google" id="ProtNLM"/>
    </source>
</evidence>
<dbReference type="AlphaFoldDB" id="A0A365QZ85"/>
<accession>A0A365QZ85</accession>
<dbReference type="RefSeq" id="WP_113045056.1">
    <property type="nucleotide sequence ID" value="NZ_QMFZ01000004.1"/>
</dbReference>
<organism evidence="1 2">
    <name type="scientific">Burkholderia reimsis</name>
    <dbReference type="NCBI Taxonomy" id="2234132"/>
    <lineage>
        <taxon>Bacteria</taxon>
        <taxon>Pseudomonadati</taxon>
        <taxon>Pseudomonadota</taxon>
        <taxon>Betaproteobacteria</taxon>
        <taxon>Burkholderiales</taxon>
        <taxon>Burkholderiaceae</taxon>
        <taxon>Burkholderia</taxon>
    </lineage>
</organism>
<evidence type="ECO:0000313" key="2">
    <source>
        <dbReference type="Proteomes" id="UP000252458"/>
    </source>
</evidence>
<dbReference type="EMBL" id="QMFZ01000004">
    <property type="protein sequence ID" value="RBB41298.1"/>
    <property type="molecule type" value="Genomic_DNA"/>
</dbReference>
<proteinExistence type="predicted"/>
<gene>
    <name evidence="1" type="ORF">DPV79_06620</name>
</gene>
<dbReference type="Proteomes" id="UP000252458">
    <property type="component" value="Unassembled WGS sequence"/>
</dbReference>
<sequence>MLLPLSTEKVRALSLENHLAFATVRAGRGESEQIINLLRVVYLAFYLREETASGADLDLYRQAEAALDACIERAERGHQWQLAGHEQSALECLLAVHDDQLAAVPKYRYLAAWDRLQRFVTGTGRSPIPLREEAGA</sequence>
<comment type="caution">
    <text evidence="1">The sequence shown here is derived from an EMBL/GenBank/DDBJ whole genome shotgun (WGS) entry which is preliminary data.</text>
</comment>
<evidence type="ECO:0000313" key="1">
    <source>
        <dbReference type="EMBL" id="RBB41298.1"/>
    </source>
</evidence>